<comment type="caution">
    <text evidence="2">The sequence shown here is derived from an EMBL/GenBank/DDBJ whole genome shotgun (WGS) entry which is preliminary data.</text>
</comment>
<reference evidence="2" key="1">
    <citation type="submission" date="2022-11" db="EMBL/GenBank/DDBJ databases">
        <authorList>
            <person name="Somphong A."/>
            <person name="Phongsopitanun W."/>
        </authorList>
    </citation>
    <scope>NUCLEOTIDE SEQUENCE</scope>
    <source>
        <strain evidence="2">Pm04-4</strain>
    </source>
</reference>
<dbReference type="EMBL" id="JAPNTZ010000009">
    <property type="protein sequence ID" value="MCY1141468.1"/>
    <property type="molecule type" value="Genomic_DNA"/>
</dbReference>
<name>A0ABT4B4P9_9ACTN</name>
<evidence type="ECO:0000256" key="1">
    <source>
        <dbReference type="SAM" id="MobiDB-lite"/>
    </source>
</evidence>
<accession>A0ABT4B4P9</accession>
<feature type="region of interest" description="Disordered" evidence="1">
    <location>
        <begin position="1"/>
        <end position="43"/>
    </location>
</feature>
<evidence type="ECO:0000313" key="3">
    <source>
        <dbReference type="Proteomes" id="UP001151002"/>
    </source>
</evidence>
<dbReference type="Proteomes" id="UP001151002">
    <property type="component" value="Unassembled WGS sequence"/>
</dbReference>
<dbReference type="RefSeq" id="WP_267565851.1">
    <property type="nucleotide sequence ID" value="NZ_JAPNTZ010000009.1"/>
</dbReference>
<feature type="compositionally biased region" description="Polar residues" evidence="1">
    <location>
        <begin position="1"/>
        <end position="11"/>
    </location>
</feature>
<gene>
    <name evidence="2" type="ORF">OWR29_26020</name>
</gene>
<sequence length="131" mass="14539">MPGESVGQQSAAGRVSPVRGLAVDQGIRRRDPAVDLVRPSQGHRARKARFYQQKLGFVGDLGRVKVNRWSMRFEDKGASVLQLDSPDDVDAPGAEANLRDRAAQTAFRLGIEKRAQLKRRHGPVDGRARYH</sequence>
<keyword evidence="3" id="KW-1185">Reference proteome</keyword>
<proteinExistence type="predicted"/>
<protein>
    <submittedName>
        <fullName evidence="2">Uncharacterized protein</fullName>
    </submittedName>
</protein>
<evidence type="ECO:0000313" key="2">
    <source>
        <dbReference type="EMBL" id="MCY1141468.1"/>
    </source>
</evidence>
<organism evidence="2 3">
    <name type="scientific">Paractinoplanes pyxinae</name>
    <dbReference type="NCBI Taxonomy" id="2997416"/>
    <lineage>
        <taxon>Bacteria</taxon>
        <taxon>Bacillati</taxon>
        <taxon>Actinomycetota</taxon>
        <taxon>Actinomycetes</taxon>
        <taxon>Micromonosporales</taxon>
        <taxon>Micromonosporaceae</taxon>
        <taxon>Paractinoplanes</taxon>
    </lineage>
</organism>